<gene>
    <name evidence="1" type="ORF">MNBD_ALPHA01-2117</name>
</gene>
<protein>
    <submittedName>
        <fullName evidence="1">Uncharacterized protein</fullName>
    </submittedName>
</protein>
<accession>A0A3B0RAC0</accession>
<name>A0A3B0RAC0_9ZZZZ</name>
<dbReference type="AlphaFoldDB" id="A0A3B0RAC0"/>
<sequence length="43" mass="5174">MTFFDRLTRKKTSQQLDPKALPLTAQHMRRIRRSRRMASCLNI</sequence>
<reference evidence="1" key="1">
    <citation type="submission" date="2018-06" db="EMBL/GenBank/DDBJ databases">
        <authorList>
            <person name="Zhirakovskaya E."/>
        </authorList>
    </citation>
    <scope>NUCLEOTIDE SEQUENCE</scope>
</reference>
<dbReference type="EMBL" id="UOEJ01000007">
    <property type="protein sequence ID" value="VAV90254.1"/>
    <property type="molecule type" value="Genomic_DNA"/>
</dbReference>
<proteinExistence type="predicted"/>
<evidence type="ECO:0000313" key="1">
    <source>
        <dbReference type="EMBL" id="VAV90254.1"/>
    </source>
</evidence>
<organism evidence="1">
    <name type="scientific">hydrothermal vent metagenome</name>
    <dbReference type="NCBI Taxonomy" id="652676"/>
    <lineage>
        <taxon>unclassified sequences</taxon>
        <taxon>metagenomes</taxon>
        <taxon>ecological metagenomes</taxon>
    </lineage>
</organism>